<evidence type="ECO:0000313" key="2">
    <source>
        <dbReference type="Proteomes" id="UP000313359"/>
    </source>
</evidence>
<keyword evidence="2" id="KW-1185">Reference proteome</keyword>
<evidence type="ECO:0000313" key="1">
    <source>
        <dbReference type="EMBL" id="RPD56890.1"/>
    </source>
</evidence>
<accession>A0A5C2S0P3</accession>
<dbReference type="AlphaFoldDB" id="A0A5C2S0P3"/>
<organism evidence="1 2">
    <name type="scientific">Lentinus tigrinus ALCF2SS1-6</name>
    <dbReference type="NCBI Taxonomy" id="1328759"/>
    <lineage>
        <taxon>Eukaryota</taxon>
        <taxon>Fungi</taxon>
        <taxon>Dikarya</taxon>
        <taxon>Basidiomycota</taxon>
        <taxon>Agaricomycotina</taxon>
        <taxon>Agaricomycetes</taxon>
        <taxon>Polyporales</taxon>
        <taxon>Polyporaceae</taxon>
        <taxon>Lentinus</taxon>
    </lineage>
</organism>
<dbReference type="EMBL" id="ML122284">
    <property type="protein sequence ID" value="RPD56890.1"/>
    <property type="molecule type" value="Genomic_DNA"/>
</dbReference>
<gene>
    <name evidence="1" type="ORF">L227DRAFT_240663</name>
</gene>
<protein>
    <submittedName>
        <fullName evidence="1">Uncharacterized protein</fullName>
    </submittedName>
</protein>
<name>A0A5C2S0P3_9APHY</name>
<sequence length="170" mass="18896">MDVNRQLVCHIRRTATTTITCMQAISSYLLSMNKRVESFARSHWTSKVSAVARKEGFSGLWSPARLMLRPWPPSGSRPRSPTSEQSPPVYKYAEQLPRTTLSVVAERMSPTSRRYSPPHAPFSPAYAACPAWSLTAQCFLPSALPHCQVCASQIPRIACVSRSQRRSSGT</sequence>
<reference evidence="1" key="1">
    <citation type="journal article" date="2018" name="Genome Biol. Evol.">
        <title>Genomics and development of Lentinus tigrinus, a white-rot wood-decaying mushroom with dimorphic fruiting bodies.</title>
        <authorList>
            <person name="Wu B."/>
            <person name="Xu Z."/>
            <person name="Knudson A."/>
            <person name="Carlson A."/>
            <person name="Chen N."/>
            <person name="Kovaka S."/>
            <person name="LaButti K."/>
            <person name="Lipzen A."/>
            <person name="Pennachio C."/>
            <person name="Riley R."/>
            <person name="Schakwitz W."/>
            <person name="Umezawa K."/>
            <person name="Ohm R.A."/>
            <person name="Grigoriev I.V."/>
            <person name="Nagy L.G."/>
            <person name="Gibbons J."/>
            <person name="Hibbett D."/>
        </authorList>
    </citation>
    <scope>NUCLEOTIDE SEQUENCE [LARGE SCALE GENOMIC DNA]</scope>
    <source>
        <strain evidence="1">ALCF2SS1-6</strain>
    </source>
</reference>
<dbReference type="Proteomes" id="UP000313359">
    <property type="component" value="Unassembled WGS sequence"/>
</dbReference>
<proteinExistence type="predicted"/>